<dbReference type="InterPro" id="IPR003959">
    <property type="entry name" value="ATPase_AAA_core"/>
</dbReference>
<dbReference type="PANTHER" id="PTHR23074:SF14">
    <property type="entry name" value="FIDGETIN"/>
    <property type="match status" value="1"/>
</dbReference>
<reference evidence="2" key="1">
    <citation type="journal article" date="2023" name="Science">
        <title>Genome structures resolve the early diversification of teleost fishes.</title>
        <authorList>
            <person name="Parey E."/>
            <person name="Louis A."/>
            <person name="Montfort J."/>
            <person name="Bouchez O."/>
            <person name="Roques C."/>
            <person name="Iampietro C."/>
            <person name="Lluch J."/>
            <person name="Castinel A."/>
            <person name="Donnadieu C."/>
            <person name="Desvignes T."/>
            <person name="Floi Bucao C."/>
            <person name="Jouanno E."/>
            <person name="Wen M."/>
            <person name="Mejri S."/>
            <person name="Dirks R."/>
            <person name="Jansen H."/>
            <person name="Henkel C."/>
            <person name="Chen W.J."/>
            <person name="Zahm M."/>
            <person name="Cabau C."/>
            <person name="Klopp C."/>
            <person name="Thompson A.W."/>
            <person name="Robinson-Rechavi M."/>
            <person name="Braasch I."/>
            <person name="Lecointre G."/>
            <person name="Bobe J."/>
            <person name="Postlethwait J.H."/>
            <person name="Berthelot C."/>
            <person name="Roest Crollius H."/>
            <person name="Guiguen Y."/>
        </authorList>
    </citation>
    <scope>NUCLEOTIDE SEQUENCE</scope>
    <source>
        <strain evidence="2">WJC10195</strain>
    </source>
</reference>
<comment type="caution">
    <text evidence="2">The sequence shown here is derived from an EMBL/GenBank/DDBJ whole genome shotgun (WGS) entry which is preliminary data.</text>
</comment>
<gene>
    <name evidence="2" type="ORF">SKAU_G00237420</name>
</gene>
<dbReference type="Gene3D" id="3.40.50.300">
    <property type="entry name" value="P-loop containing nucleotide triphosphate hydrolases"/>
    <property type="match status" value="2"/>
</dbReference>
<dbReference type="Proteomes" id="UP001152622">
    <property type="component" value="Chromosome 8"/>
</dbReference>
<accession>A0A9Q1F790</accession>
<sequence>MRPDVFSGLQALPRSILLFGPQGTGRMLLSRCLASQLGGTFLRLSGSALVTKWLVEGEKIVQASFLWPGAGSQRWCSSARTTSWWSAPTSKPENIDESLRRYFMKRLFIPLPDSTARHQIITQMLSQHNYCLNDKEVALLVQRTEGVLRPGRGPFVSGERR</sequence>
<dbReference type="EMBL" id="JAINUF010000008">
    <property type="protein sequence ID" value="KAJ8352266.1"/>
    <property type="molecule type" value="Genomic_DNA"/>
</dbReference>
<dbReference type="GO" id="GO:0008568">
    <property type="term" value="F:microtubule severing ATPase activity"/>
    <property type="evidence" value="ECO:0007669"/>
    <property type="project" value="TreeGrafter"/>
</dbReference>
<name>A0A9Q1F790_SYNKA</name>
<dbReference type="Gene3D" id="1.10.8.60">
    <property type="match status" value="1"/>
</dbReference>
<feature type="domain" description="ATPase AAA-type core" evidence="1">
    <location>
        <begin position="16"/>
        <end position="65"/>
    </location>
</feature>
<keyword evidence="3" id="KW-1185">Reference proteome</keyword>
<dbReference type="OrthoDB" id="8803010at2759"/>
<proteinExistence type="predicted"/>
<evidence type="ECO:0000313" key="2">
    <source>
        <dbReference type="EMBL" id="KAJ8352266.1"/>
    </source>
</evidence>
<dbReference type="SUPFAM" id="SSF52540">
    <property type="entry name" value="P-loop containing nucleoside triphosphate hydrolases"/>
    <property type="match status" value="1"/>
</dbReference>
<organism evidence="2 3">
    <name type="scientific">Synaphobranchus kaupii</name>
    <name type="common">Kaup's arrowtooth eel</name>
    <dbReference type="NCBI Taxonomy" id="118154"/>
    <lineage>
        <taxon>Eukaryota</taxon>
        <taxon>Metazoa</taxon>
        <taxon>Chordata</taxon>
        <taxon>Craniata</taxon>
        <taxon>Vertebrata</taxon>
        <taxon>Euteleostomi</taxon>
        <taxon>Actinopterygii</taxon>
        <taxon>Neopterygii</taxon>
        <taxon>Teleostei</taxon>
        <taxon>Anguilliformes</taxon>
        <taxon>Synaphobranchidae</taxon>
        <taxon>Synaphobranchus</taxon>
    </lineage>
</organism>
<dbReference type="InterPro" id="IPR027417">
    <property type="entry name" value="P-loop_NTPase"/>
</dbReference>
<dbReference type="PANTHER" id="PTHR23074">
    <property type="entry name" value="AAA DOMAIN-CONTAINING"/>
    <property type="match status" value="1"/>
</dbReference>
<dbReference type="GO" id="GO:0005524">
    <property type="term" value="F:ATP binding"/>
    <property type="evidence" value="ECO:0007669"/>
    <property type="project" value="InterPro"/>
</dbReference>
<dbReference type="Pfam" id="PF00004">
    <property type="entry name" value="AAA"/>
    <property type="match status" value="1"/>
</dbReference>
<protein>
    <recommendedName>
        <fullName evidence="1">ATPase AAA-type core domain-containing protein</fullName>
    </recommendedName>
</protein>
<dbReference type="GO" id="GO:0016887">
    <property type="term" value="F:ATP hydrolysis activity"/>
    <property type="evidence" value="ECO:0007669"/>
    <property type="project" value="InterPro"/>
</dbReference>
<dbReference type="AlphaFoldDB" id="A0A9Q1F790"/>
<evidence type="ECO:0000313" key="3">
    <source>
        <dbReference type="Proteomes" id="UP001152622"/>
    </source>
</evidence>
<dbReference type="InterPro" id="IPR050304">
    <property type="entry name" value="MT-severing_AAA_ATPase"/>
</dbReference>
<evidence type="ECO:0000259" key="1">
    <source>
        <dbReference type="Pfam" id="PF00004"/>
    </source>
</evidence>